<sequence length="546" mass="60751">MFNIIKKLLYKSDKSSGIQYKDIETAINKSFNNTTNNSAASKKLTPSTDIEKNKRYITTVFQKCSDIMLRELNITSNPNYKAVCIYVANMIPTELIEDTILRKFTQAPQSSDFSTDIKAYCMSLLGVAEDDLLDDMNKIVDAIVEGELVLFVNGINKAFTVDIKKPPARAVDIPPTESILRGPREGFIESHGTNICLVRKKIKSPNLKTEGFKAGKETKTNITMMYMSNIANEKIVDEVRNRINKIDIDSVLGASYIEEYIEDNPFSIFPTIFRTEKPDVAAGKILEGRIIIFVDTIPVALSIPSIFGEYFMSPDDYYLRFYVATLNRWVRMLAFALSLALPSAYVSLITYHQELLPTSLIISVVRGRANIPFPPMFEALFMLTTYLVLQEADVRMPKTMGQSVSIVGGLVLGQAAINAGIVSAHMIIVVAFSAVASLAVPTVELQLPLSYVRVLLLILGGFGGMVGLTCGLIAIIMHLLSLRSFGVPFLAPAGPLKPNELKDIFIRAPLWSLKKLPKTITWKDSYRRKGRPATNPITQENKEHQN</sequence>
<feature type="transmembrane region" description="Helical" evidence="3">
    <location>
        <begin position="410"/>
        <end position="434"/>
    </location>
</feature>
<protein>
    <submittedName>
        <fullName evidence="4">Spore germination protein</fullName>
    </submittedName>
</protein>
<dbReference type="PIRSF" id="PIRSF005690">
    <property type="entry name" value="GerBA"/>
    <property type="match status" value="1"/>
</dbReference>
<evidence type="ECO:0000256" key="1">
    <source>
        <dbReference type="ARBA" id="ARBA00005278"/>
    </source>
</evidence>
<accession>A0ABS1TAS5</accession>
<gene>
    <name evidence="4" type="ORF">JK636_11845</name>
</gene>
<evidence type="ECO:0000313" key="4">
    <source>
        <dbReference type="EMBL" id="MBL4936452.1"/>
    </source>
</evidence>
<reference evidence="4 5" key="1">
    <citation type="submission" date="2021-01" db="EMBL/GenBank/DDBJ databases">
        <title>Genome public.</title>
        <authorList>
            <person name="Liu C."/>
            <person name="Sun Q."/>
        </authorList>
    </citation>
    <scope>NUCLEOTIDE SEQUENCE [LARGE SCALE GENOMIC DNA]</scope>
    <source>
        <strain evidence="4 5">YIM B02515</strain>
    </source>
</reference>
<comment type="similarity">
    <text evidence="1">Belongs to the GerABKA family.</text>
</comment>
<organism evidence="4 5">
    <name type="scientific">Clostridium rhizosphaerae</name>
    <dbReference type="NCBI Taxonomy" id="2803861"/>
    <lineage>
        <taxon>Bacteria</taxon>
        <taxon>Bacillati</taxon>
        <taxon>Bacillota</taxon>
        <taxon>Clostridia</taxon>
        <taxon>Eubacteriales</taxon>
        <taxon>Clostridiaceae</taxon>
        <taxon>Clostridium</taxon>
    </lineage>
</organism>
<keyword evidence="5" id="KW-1185">Reference proteome</keyword>
<feature type="transmembrane region" description="Helical" evidence="3">
    <location>
        <begin position="454"/>
        <end position="480"/>
    </location>
</feature>
<dbReference type="InterPro" id="IPR050768">
    <property type="entry name" value="UPF0353/GerABKA_families"/>
</dbReference>
<evidence type="ECO:0000256" key="3">
    <source>
        <dbReference type="SAM" id="Phobius"/>
    </source>
</evidence>
<dbReference type="EMBL" id="JAESWC010000004">
    <property type="protein sequence ID" value="MBL4936452.1"/>
    <property type="molecule type" value="Genomic_DNA"/>
</dbReference>
<dbReference type="PANTHER" id="PTHR22550">
    <property type="entry name" value="SPORE GERMINATION PROTEIN"/>
    <property type="match status" value="1"/>
</dbReference>
<dbReference type="PANTHER" id="PTHR22550:SF5">
    <property type="entry name" value="LEUCINE ZIPPER PROTEIN 4"/>
    <property type="match status" value="1"/>
</dbReference>
<name>A0ABS1TAS5_9CLOT</name>
<feature type="transmembrane region" description="Helical" evidence="3">
    <location>
        <begin position="332"/>
        <end position="351"/>
    </location>
</feature>
<evidence type="ECO:0000256" key="2">
    <source>
        <dbReference type="ARBA" id="ARBA00023136"/>
    </source>
</evidence>
<keyword evidence="3" id="KW-0812">Transmembrane</keyword>
<feature type="transmembrane region" description="Helical" evidence="3">
    <location>
        <begin position="290"/>
        <end position="311"/>
    </location>
</feature>
<keyword evidence="2 3" id="KW-0472">Membrane</keyword>
<proteinExistence type="inferred from homology"/>
<dbReference type="Pfam" id="PF03323">
    <property type="entry name" value="GerA"/>
    <property type="match status" value="1"/>
</dbReference>
<dbReference type="InterPro" id="IPR004995">
    <property type="entry name" value="Spore_Ger"/>
</dbReference>
<feature type="transmembrane region" description="Helical" evidence="3">
    <location>
        <begin position="371"/>
        <end position="389"/>
    </location>
</feature>
<dbReference type="RefSeq" id="WP_202749197.1">
    <property type="nucleotide sequence ID" value="NZ_JAESWC010000004.1"/>
</dbReference>
<keyword evidence="3" id="KW-1133">Transmembrane helix</keyword>
<evidence type="ECO:0000313" key="5">
    <source>
        <dbReference type="Proteomes" id="UP000632377"/>
    </source>
</evidence>
<comment type="caution">
    <text evidence="4">The sequence shown here is derived from an EMBL/GenBank/DDBJ whole genome shotgun (WGS) entry which is preliminary data.</text>
</comment>
<dbReference type="Proteomes" id="UP000632377">
    <property type="component" value="Unassembled WGS sequence"/>
</dbReference>